<keyword evidence="6" id="KW-1185">Reference proteome</keyword>
<reference evidence="5 6" key="1">
    <citation type="journal article" date="2017" name="Mol. Biol. Evol.">
        <title>The 4-celled Tetrabaena socialis nuclear genome reveals the essential components for genetic control of cell number at the origin of multicellularity in the volvocine lineage.</title>
        <authorList>
            <person name="Featherston J."/>
            <person name="Arakaki Y."/>
            <person name="Hanschen E.R."/>
            <person name="Ferris P.J."/>
            <person name="Michod R.E."/>
            <person name="Olson B.J.S.C."/>
            <person name="Nozaki H."/>
            <person name="Durand P.M."/>
        </authorList>
    </citation>
    <scope>NUCLEOTIDE SEQUENCE [LARGE SCALE GENOMIC DNA]</scope>
    <source>
        <strain evidence="5 6">NIES-571</strain>
    </source>
</reference>
<organism evidence="5 6">
    <name type="scientific">Tetrabaena socialis</name>
    <dbReference type="NCBI Taxonomy" id="47790"/>
    <lineage>
        <taxon>Eukaryota</taxon>
        <taxon>Viridiplantae</taxon>
        <taxon>Chlorophyta</taxon>
        <taxon>core chlorophytes</taxon>
        <taxon>Chlorophyceae</taxon>
        <taxon>CS clade</taxon>
        <taxon>Chlamydomonadales</taxon>
        <taxon>Tetrabaenaceae</taxon>
        <taxon>Tetrabaena</taxon>
    </lineage>
</organism>
<evidence type="ECO:0000256" key="1">
    <source>
        <dbReference type="ARBA" id="ARBA00022490"/>
    </source>
</evidence>
<dbReference type="PANTHER" id="PTHR32194:SF6">
    <property type="entry name" value="PROTEASOME SUBUNIT BETA"/>
    <property type="match status" value="1"/>
</dbReference>
<comment type="function">
    <text evidence="4">Component of the proteasome, a multicatalytic proteinase complex which is characterized by its ability to cleave peptides with Arg, Phe, Tyr, Leu, and Glu adjacent to the leaving group at neutral or slightly basic pH. The proteasome has an ATP-dependent proteolytic activity.</text>
</comment>
<dbReference type="PANTHER" id="PTHR32194">
    <property type="entry name" value="METALLOPROTEASE TLDD"/>
    <property type="match status" value="1"/>
</dbReference>
<dbReference type="InterPro" id="IPR016050">
    <property type="entry name" value="Proteasome_bsu_CS"/>
</dbReference>
<dbReference type="InterPro" id="IPR029055">
    <property type="entry name" value="Ntn_hydrolases_N"/>
</dbReference>
<dbReference type="Proteomes" id="UP000236333">
    <property type="component" value="Unassembled WGS sequence"/>
</dbReference>
<name>A0A2J8ACI9_9CHLO</name>
<keyword evidence="3 4" id="KW-0539">Nucleus</keyword>
<dbReference type="AlphaFoldDB" id="A0A2J8ACI9"/>
<evidence type="ECO:0000256" key="4">
    <source>
        <dbReference type="RuleBase" id="RU004203"/>
    </source>
</evidence>
<dbReference type="PROSITE" id="PS00854">
    <property type="entry name" value="PROTEASOME_BETA_1"/>
    <property type="match status" value="1"/>
</dbReference>
<sequence>MLPRPTTHSKALGPGVAGPELAVATSAVLDRPPQPTAHHPLTGAQPCFVDPAALGDPRQHTKYPYVTGSSVVAIKYKDGVLVGCDMLGAYGSTKRYKSTQRIHQVNSKCVVAAGGEVSDFQHIITLLDELTTDDYRTDDGIELTPQEVYSYLCRVMYNRRNKFDPLWNSLVVGGVQGGVPFLGMVGMIGTHYTDSHVTTGFANQLARPLFRERQHDDMSEEDALALMYDALKVCYYRDKVSINKFQIAKVTKDAGTSISEPFALEMRWDYKLFAQPTKWAVGAW</sequence>
<dbReference type="InterPro" id="IPR001353">
    <property type="entry name" value="Proteasome_sua/b"/>
</dbReference>
<comment type="subunit">
    <text evidence="4">Component of the proteasome complex.</text>
</comment>
<dbReference type="SUPFAM" id="SSF56235">
    <property type="entry name" value="N-terminal nucleophile aminohydrolases (Ntn hydrolases)"/>
    <property type="match status" value="1"/>
</dbReference>
<keyword evidence="1 4" id="KW-0963">Cytoplasm</keyword>
<dbReference type="InterPro" id="IPR016295">
    <property type="entry name" value="Proteasome_beta4"/>
</dbReference>
<dbReference type="GO" id="GO:0005737">
    <property type="term" value="C:cytoplasm"/>
    <property type="evidence" value="ECO:0007669"/>
    <property type="project" value="UniProtKB-SubCell"/>
</dbReference>
<dbReference type="EMBL" id="PGGS01000062">
    <property type="protein sequence ID" value="PNH10226.1"/>
    <property type="molecule type" value="Genomic_DNA"/>
</dbReference>
<proteinExistence type="inferred from homology"/>
<dbReference type="GO" id="GO:0051603">
    <property type="term" value="P:proteolysis involved in protein catabolic process"/>
    <property type="evidence" value="ECO:0007669"/>
    <property type="project" value="InterPro"/>
</dbReference>
<comment type="subcellular location">
    <subcellularLocation>
        <location evidence="4">Cytoplasm</location>
    </subcellularLocation>
    <subcellularLocation>
        <location evidence="4">Nucleus</location>
    </subcellularLocation>
</comment>
<accession>A0A2J8ACI9</accession>
<dbReference type="Pfam" id="PF00227">
    <property type="entry name" value="Proteasome"/>
    <property type="match status" value="1"/>
</dbReference>
<comment type="similarity">
    <text evidence="4">Belongs to the peptidase T1B family.</text>
</comment>
<protein>
    <recommendedName>
        <fullName evidence="4">Proteasome subunit beta</fullName>
    </recommendedName>
</protein>
<evidence type="ECO:0000313" key="6">
    <source>
        <dbReference type="Proteomes" id="UP000236333"/>
    </source>
</evidence>
<dbReference type="GO" id="GO:0005634">
    <property type="term" value="C:nucleus"/>
    <property type="evidence" value="ECO:0007669"/>
    <property type="project" value="UniProtKB-SubCell"/>
</dbReference>
<dbReference type="CDD" id="cd03760">
    <property type="entry name" value="proteasome_beta_type_4"/>
    <property type="match status" value="1"/>
</dbReference>
<evidence type="ECO:0000256" key="2">
    <source>
        <dbReference type="ARBA" id="ARBA00022942"/>
    </source>
</evidence>
<evidence type="ECO:0000313" key="5">
    <source>
        <dbReference type="EMBL" id="PNH10226.1"/>
    </source>
</evidence>
<dbReference type="InterPro" id="IPR023333">
    <property type="entry name" value="Proteasome_suB-type"/>
</dbReference>
<dbReference type="OrthoDB" id="10248542at2759"/>
<keyword evidence="2 4" id="KW-0647">Proteasome</keyword>
<comment type="caution">
    <text evidence="5">The sequence shown here is derived from an EMBL/GenBank/DDBJ whole genome shotgun (WGS) entry which is preliminary data.</text>
</comment>
<dbReference type="Gene3D" id="3.60.20.10">
    <property type="entry name" value="Glutamine Phosphoribosylpyrophosphate, subunit 1, domain 1"/>
    <property type="match status" value="1"/>
</dbReference>
<dbReference type="GO" id="GO:0005839">
    <property type="term" value="C:proteasome core complex"/>
    <property type="evidence" value="ECO:0007669"/>
    <property type="project" value="InterPro"/>
</dbReference>
<dbReference type="PROSITE" id="PS51476">
    <property type="entry name" value="PROTEASOME_BETA_2"/>
    <property type="match status" value="1"/>
</dbReference>
<evidence type="ECO:0000256" key="3">
    <source>
        <dbReference type="ARBA" id="ARBA00023242"/>
    </source>
</evidence>
<gene>
    <name evidence="5" type="ORF">TSOC_003045</name>
</gene>